<dbReference type="RefSeq" id="WP_286484847.1">
    <property type="nucleotide sequence ID" value="NZ_JACALQ010000001.1"/>
</dbReference>
<evidence type="ECO:0000256" key="1">
    <source>
        <dbReference type="SAM" id="MobiDB-lite"/>
    </source>
</evidence>
<dbReference type="Proteomes" id="UP001173578">
    <property type="component" value="Unassembled WGS sequence"/>
</dbReference>
<sequence>MKNSIILTLIFSSAIYSCETKTDKDFIKTEEATTEHKDSTIQKEPINSSDTNIIDTHNSKTSIDWVGTYEGILPCADCPGIKTTVTLNKDETIKVVSEYMKGNQKLIDEGHFQWTADNNALYLDTKDKNRHFYRVGENKLIILSQEGEDIKGPLADKYILLKK</sequence>
<reference evidence="2" key="1">
    <citation type="submission" date="2020-06" db="EMBL/GenBank/DDBJ databases">
        <authorList>
            <person name="Dong N."/>
        </authorList>
    </citation>
    <scope>NUCLEOTIDE SEQUENCE</scope>
    <source>
        <strain evidence="2">210</strain>
    </source>
</reference>
<evidence type="ECO:0000313" key="3">
    <source>
        <dbReference type="Proteomes" id="UP001173578"/>
    </source>
</evidence>
<feature type="region of interest" description="Disordered" evidence="1">
    <location>
        <begin position="31"/>
        <end position="53"/>
    </location>
</feature>
<feature type="compositionally biased region" description="Basic and acidic residues" evidence="1">
    <location>
        <begin position="31"/>
        <end position="41"/>
    </location>
</feature>
<dbReference type="Gene3D" id="2.40.128.640">
    <property type="match status" value="1"/>
</dbReference>
<dbReference type="EMBL" id="JACALR010000001">
    <property type="protein sequence ID" value="MDM1550040.1"/>
    <property type="molecule type" value="Genomic_DNA"/>
</dbReference>
<organism evidence="2 3">
    <name type="scientific">Empedobacter falsenii</name>
    <dbReference type="NCBI Taxonomy" id="343874"/>
    <lineage>
        <taxon>Bacteria</taxon>
        <taxon>Pseudomonadati</taxon>
        <taxon>Bacteroidota</taxon>
        <taxon>Flavobacteriia</taxon>
        <taxon>Flavobacteriales</taxon>
        <taxon>Weeksellaceae</taxon>
        <taxon>Empedobacter</taxon>
    </lineage>
</organism>
<name>A0AAW7DEP7_9FLAO</name>
<protein>
    <submittedName>
        <fullName evidence="2">Copper resistance protein NlpE N-terminal domain-containing protein</fullName>
    </submittedName>
</protein>
<gene>
    <name evidence="2" type="ORF">HX095_02305</name>
</gene>
<dbReference type="PROSITE" id="PS51257">
    <property type="entry name" value="PROKAR_LIPOPROTEIN"/>
    <property type="match status" value="1"/>
</dbReference>
<dbReference type="InterPro" id="IPR007298">
    <property type="entry name" value="Cu-R_lipoprotein_NlpE"/>
</dbReference>
<proteinExistence type="predicted"/>
<accession>A0AAW7DEP7</accession>
<reference evidence="2" key="2">
    <citation type="journal article" date="2022" name="Sci. Total Environ.">
        <title>Prevalence, transmission, and molecular epidemiology of tet(X)-positive bacteria among humans, animals, and environmental niches in China: An epidemiological, and genomic-based study.</title>
        <authorList>
            <person name="Dong N."/>
            <person name="Zeng Y."/>
            <person name="Cai C."/>
            <person name="Sun C."/>
            <person name="Lu J."/>
            <person name="Liu C."/>
            <person name="Zhou H."/>
            <person name="Sun Q."/>
            <person name="Shu L."/>
            <person name="Wang H."/>
            <person name="Wang Y."/>
            <person name="Wang S."/>
            <person name="Wu C."/>
            <person name="Chan E.W."/>
            <person name="Chen G."/>
            <person name="Shen Z."/>
            <person name="Chen S."/>
            <person name="Zhang R."/>
        </authorList>
    </citation>
    <scope>NUCLEOTIDE SEQUENCE</scope>
    <source>
        <strain evidence="2">210</strain>
    </source>
</reference>
<comment type="caution">
    <text evidence="2">The sequence shown here is derived from an EMBL/GenBank/DDBJ whole genome shotgun (WGS) entry which is preliminary data.</text>
</comment>
<evidence type="ECO:0000313" key="2">
    <source>
        <dbReference type="EMBL" id="MDM1550040.1"/>
    </source>
</evidence>
<dbReference type="Pfam" id="PF04170">
    <property type="entry name" value="NlpE"/>
    <property type="match status" value="1"/>
</dbReference>
<dbReference type="AlphaFoldDB" id="A0AAW7DEP7"/>